<accession>A0AB35U1H8</accession>
<comment type="caution">
    <text evidence="1">The sequence shown here is derived from an EMBL/GenBank/DDBJ whole genome shotgun (WGS) entry which is preliminary data.</text>
</comment>
<proteinExistence type="predicted"/>
<name>A0AB35U1H8_9FIRM</name>
<gene>
    <name evidence="1" type="ORF">MOZ60_05570</name>
</gene>
<evidence type="ECO:0000313" key="1">
    <source>
        <dbReference type="EMBL" id="MDX8419558.1"/>
    </source>
</evidence>
<evidence type="ECO:0008006" key="3">
    <source>
        <dbReference type="Google" id="ProtNLM"/>
    </source>
</evidence>
<organism evidence="1 2">
    <name type="scientific">Grylomicrobium aquisgranensis</name>
    <dbReference type="NCBI Taxonomy" id="2926318"/>
    <lineage>
        <taxon>Bacteria</taxon>
        <taxon>Bacillati</taxon>
        <taxon>Bacillota</taxon>
        <taxon>Erysipelotrichia</taxon>
        <taxon>Erysipelotrichales</taxon>
        <taxon>Erysipelotrichaceae</taxon>
        <taxon>Grylomicrobium</taxon>
    </lineage>
</organism>
<protein>
    <recommendedName>
        <fullName evidence="3">DUF1508 domain-containing protein</fullName>
    </recommendedName>
</protein>
<reference evidence="1 2" key="1">
    <citation type="submission" date="2022-03" db="EMBL/GenBank/DDBJ databases">
        <title>Novel taxa within the pig intestine.</title>
        <authorList>
            <person name="Wylensek D."/>
            <person name="Bishof K."/>
            <person name="Afrizal A."/>
            <person name="Clavel T."/>
        </authorList>
    </citation>
    <scope>NUCLEOTIDE SEQUENCE [LARGE SCALE GENOMIC DNA]</scope>
    <source>
        <strain evidence="1 2">CLA-KB-P133</strain>
    </source>
</reference>
<dbReference type="AlphaFoldDB" id="A0AB35U1H8"/>
<dbReference type="Proteomes" id="UP001286174">
    <property type="component" value="Unassembled WGS sequence"/>
</dbReference>
<evidence type="ECO:0000313" key="2">
    <source>
        <dbReference type="Proteomes" id="UP001286174"/>
    </source>
</evidence>
<sequence length="85" mass="10147">MTETGYWQQKYAKGQTVFIIQSKLYLRQAEVLHYRDGFYVIRFADSNGGVCLRQSRLYGSKDAAETVIEKAKKDAWRIRYKEWMR</sequence>
<dbReference type="RefSeq" id="WP_370595939.1">
    <property type="nucleotide sequence ID" value="NZ_JALBUR010000010.1"/>
</dbReference>
<keyword evidence="2" id="KW-1185">Reference proteome</keyword>
<dbReference type="EMBL" id="JALBUR010000010">
    <property type="protein sequence ID" value="MDX8419558.1"/>
    <property type="molecule type" value="Genomic_DNA"/>
</dbReference>